<protein>
    <submittedName>
        <fullName evidence="1">Uncharacterized protein</fullName>
    </submittedName>
</protein>
<dbReference type="EMBL" id="ADBV01003616">
    <property type="protein sequence ID" value="EJW81474.1"/>
    <property type="molecule type" value="Genomic_DNA"/>
</dbReference>
<organism evidence="1 2">
    <name type="scientific">Wuchereria bancrofti</name>
    <dbReference type="NCBI Taxonomy" id="6293"/>
    <lineage>
        <taxon>Eukaryota</taxon>
        <taxon>Metazoa</taxon>
        <taxon>Ecdysozoa</taxon>
        <taxon>Nematoda</taxon>
        <taxon>Chromadorea</taxon>
        <taxon>Rhabditida</taxon>
        <taxon>Spirurina</taxon>
        <taxon>Spiruromorpha</taxon>
        <taxon>Filarioidea</taxon>
        <taxon>Onchocercidae</taxon>
        <taxon>Wuchereria</taxon>
    </lineage>
</organism>
<dbReference type="Proteomes" id="UP000004810">
    <property type="component" value="Unassembled WGS sequence"/>
</dbReference>
<dbReference type="AlphaFoldDB" id="J9F288"/>
<sequence>MICKCIRMFQVTTLWIAIKDINERNCENCNLWIVEMGVQINICEKKENLSMTDNRAYMTRNMYILIEKQEKTFITRYVITNRMRNKIQPRFHLILKKFNIKLSEEESEPQ</sequence>
<gene>
    <name evidence="1" type="ORF">WUBG_07618</name>
</gene>
<name>J9F288_WUCBA</name>
<comment type="caution">
    <text evidence="1">The sequence shown here is derived from an EMBL/GenBank/DDBJ whole genome shotgun (WGS) entry which is preliminary data.</text>
</comment>
<evidence type="ECO:0000313" key="1">
    <source>
        <dbReference type="EMBL" id="EJW81474.1"/>
    </source>
</evidence>
<accession>J9F288</accession>
<evidence type="ECO:0000313" key="2">
    <source>
        <dbReference type="Proteomes" id="UP000004810"/>
    </source>
</evidence>
<proteinExistence type="predicted"/>
<reference evidence="2" key="1">
    <citation type="submission" date="2012-08" db="EMBL/GenBank/DDBJ databases">
        <title>The Genome Sequence of Wuchereria bancrofti.</title>
        <authorList>
            <person name="Nutman T.B."/>
            <person name="Fink D.L."/>
            <person name="Russ C."/>
            <person name="Young S."/>
            <person name="Zeng Q."/>
            <person name="Koehrsen M."/>
            <person name="Alvarado L."/>
            <person name="Berlin A."/>
            <person name="Chapman S.B."/>
            <person name="Chen Z."/>
            <person name="Freedman E."/>
            <person name="Gellesch M."/>
            <person name="Goldberg J."/>
            <person name="Griggs A."/>
            <person name="Gujja S."/>
            <person name="Heilman E.R."/>
            <person name="Heiman D."/>
            <person name="Hepburn T."/>
            <person name="Howarth C."/>
            <person name="Jen D."/>
            <person name="Larson L."/>
            <person name="Lewis B."/>
            <person name="Mehta T."/>
            <person name="Park D."/>
            <person name="Pearson M."/>
            <person name="Roberts A."/>
            <person name="Saif S."/>
            <person name="Shea T."/>
            <person name="Shenoy N."/>
            <person name="Sisk P."/>
            <person name="Stolte C."/>
            <person name="Sykes S."/>
            <person name="Walk T."/>
            <person name="White J."/>
            <person name="Yandava C."/>
            <person name="Haas B."/>
            <person name="Henn M.R."/>
            <person name="Nusbaum C."/>
            <person name="Birren B."/>
        </authorList>
    </citation>
    <scope>NUCLEOTIDE SEQUENCE [LARGE SCALE GENOMIC DNA]</scope>
    <source>
        <strain evidence="2">NA</strain>
    </source>
</reference>